<dbReference type="AlphaFoldDB" id="A0A5F2AYC8"/>
<name>A0A5F2AYC8_9LEPT</name>
<reference evidence="1 2" key="1">
    <citation type="journal article" date="2019" name="PLoS Negl. Trop. Dis.">
        <title>Revisiting the worldwide diversity of Leptospira species in the environment.</title>
        <authorList>
            <person name="Vincent A.T."/>
            <person name="Schiettekatte O."/>
            <person name="Bourhy P."/>
            <person name="Veyrier F.J."/>
            <person name="Picardeau M."/>
        </authorList>
    </citation>
    <scope>NUCLEOTIDE SEQUENCE [LARGE SCALE GENOMIC DNA]</scope>
    <source>
        <strain evidence="1 2">201702444</strain>
    </source>
</reference>
<dbReference type="Proteomes" id="UP000298429">
    <property type="component" value="Unassembled WGS sequence"/>
</dbReference>
<evidence type="ECO:0000313" key="2">
    <source>
        <dbReference type="Proteomes" id="UP000298429"/>
    </source>
</evidence>
<dbReference type="EMBL" id="RQGN01000100">
    <property type="protein sequence ID" value="TGL93152.1"/>
    <property type="molecule type" value="Genomic_DNA"/>
</dbReference>
<sequence length="71" mass="8886">MIFIHDGGFQLRPFFLCNLENRSHRDRLSKNRFQIKFNSKIEYRKFMIFIIFRFLNYICRRPLKNLEVIIE</sequence>
<evidence type="ECO:0000313" key="1">
    <source>
        <dbReference type="EMBL" id="TGL93152.1"/>
    </source>
</evidence>
<organism evidence="1 2">
    <name type="scientific">Leptospira barantonii</name>
    <dbReference type="NCBI Taxonomy" id="2023184"/>
    <lineage>
        <taxon>Bacteria</taxon>
        <taxon>Pseudomonadati</taxon>
        <taxon>Spirochaetota</taxon>
        <taxon>Spirochaetia</taxon>
        <taxon>Leptospirales</taxon>
        <taxon>Leptospiraceae</taxon>
        <taxon>Leptospira</taxon>
    </lineage>
</organism>
<proteinExistence type="predicted"/>
<gene>
    <name evidence="1" type="ORF">EHQ76_18460</name>
</gene>
<comment type="caution">
    <text evidence="1">The sequence shown here is derived from an EMBL/GenBank/DDBJ whole genome shotgun (WGS) entry which is preliminary data.</text>
</comment>
<protein>
    <submittedName>
        <fullName evidence="1">Uncharacterized protein</fullName>
    </submittedName>
</protein>
<accession>A0A5F2AYC8</accession>